<evidence type="ECO:0000313" key="3">
    <source>
        <dbReference type="Proteomes" id="UP000887116"/>
    </source>
</evidence>
<dbReference type="OrthoDB" id="6776451at2759"/>
<keyword evidence="3" id="KW-1185">Reference proteome</keyword>
<organism evidence="2 3">
    <name type="scientific">Trichonephila clavata</name>
    <name type="common">Joro spider</name>
    <name type="synonym">Nephila clavata</name>
    <dbReference type="NCBI Taxonomy" id="2740835"/>
    <lineage>
        <taxon>Eukaryota</taxon>
        <taxon>Metazoa</taxon>
        <taxon>Ecdysozoa</taxon>
        <taxon>Arthropoda</taxon>
        <taxon>Chelicerata</taxon>
        <taxon>Arachnida</taxon>
        <taxon>Araneae</taxon>
        <taxon>Araneomorphae</taxon>
        <taxon>Entelegynae</taxon>
        <taxon>Araneoidea</taxon>
        <taxon>Nephilidae</taxon>
        <taxon>Trichonephila</taxon>
    </lineage>
</organism>
<dbReference type="Proteomes" id="UP000887116">
    <property type="component" value="Unassembled WGS sequence"/>
</dbReference>
<name>A0A8X6LNU1_TRICU</name>
<dbReference type="EMBL" id="BMAO01037402">
    <property type="protein sequence ID" value="GFR17501.1"/>
    <property type="molecule type" value="Genomic_DNA"/>
</dbReference>
<accession>A0A8X6LNU1</accession>
<evidence type="ECO:0000256" key="1">
    <source>
        <dbReference type="SAM" id="MobiDB-lite"/>
    </source>
</evidence>
<reference evidence="2" key="1">
    <citation type="submission" date="2020-07" db="EMBL/GenBank/DDBJ databases">
        <title>Multicomponent nature underlies the extraordinary mechanical properties of spider dragline silk.</title>
        <authorList>
            <person name="Kono N."/>
            <person name="Nakamura H."/>
            <person name="Mori M."/>
            <person name="Yoshida Y."/>
            <person name="Ohtoshi R."/>
            <person name="Malay A.D."/>
            <person name="Moran D.A.P."/>
            <person name="Tomita M."/>
            <person name="Numata K."/>
            <person name="Arakawa K."/>
        </authorList>
    </citation>
    <scope>NUCLEOTIDE SEQUENCE</scope>
</reference>
<feature type="compositionally biased region" description="Polar residues" evidence="1">
    <location>
        <begin position="104"/>
        <end position="116"/>
    </location>
</feature>
<gene>
    <name evidence="2" type="primary">AVEN_243016_1</name>
    <name evidence="2" type="ORF">TNCT_268801</name>
</gene>
<protein>
    <submittedName>
        <fullName evidence="2">Uncharacterized protein</fullName>
    </submittedName>
</protein>
<sequence>MARQRGLVHIEKSSLASALDRARKHVMGVSPPSRFEESSGGSTWHVRKVWEFGVWRGSMELEGIRVAKNMMTTKENIVLPPPMETNNISFAPSNTHSWADRVENSTPSLSPGTSSCPDGGQNPSTPPVVEQQLYLTARFFIIKKNDDNFLKISPFLIHKAITSAIGAVKTIRKMRSGDLFLEVTSSNQASALMNLKKMAHFDITVTQHTSLNFSRGVILAADLLYVDTDEILENLREQKVCGVRRITIRRDGRVLNTKHLILTFHRP</sequence>
<proteinExistence type="predicted"/>
<feature type="region of interest" description="Disordered" evidence="1">
    <location>
        <begin position="99"/>
        <end position="127"/>
    </location>
</feature>
<evidence type="ECO:0000313" key="2">
    <source>
        <dbReference type="EMBL" id="GFR17501.1"/>
    </source>
</evidence>
<comment type="caution">
    <text evidence="2">The sequence shown here is derived from an EMBL/GenBank/DDBJ whole genome shotgun (WGS) entry which is preliminary data.</text>
</comment>
<dbReference type="AlphaFoldDB" id="A0A8X6LNU1"/>